<dbReference type="AlphaFoldDB" id="A0A8H7DIZ5"/>
<name>A0A8H7DIZ5_9AGAR</name>
<organism evidence="2 3">
    <name type="scientific">Mycena sanguinolenta</name>
    <dbReference type="NCBI Taxonomy" id="230812"/>
    <lineage>
        <taxon>Eukaryota</taxon>
        <taxon>Fungi</taxon>
        <taxon>Dikarya</taxon>
        <taxon>Basidiomycota</taxon>
        <taxon>Agaricomycotina</taxon>
        <taxon>Agaricomycetes</taxon>
        <taxon>Agaricomycetidae</taxon>
        <taxon>Agaricales</taxon>
        <taxon>Marasmiineae</taxon>
        <taxon>Mycenaceae</taxon>
        <taxon>Mycena</taxon>
    </lineage>
</organism>
<feature type="compositionally biased region" description="Pro residues" evidence="1">
    <location>
        <begin position="117"/>
        <end position="129"/>
    </location>
</feature>
<sequence length="375" mass="40254">MLLQASYQSATSLARRSPHALPVAALYATRRACLRMCVNTTINRHVAALSRSARWWWHHHRDHRPPPRLPHYRAAARAFPSASHACVSRRHRPVHARSASLPRATTAPLPRRHATAAPPPPPPSRPPAPSRSSRHHHALPCSKLLHGPPPYPLLPTTAPSLVAQCYAPQPRSTLLATTALLPCSNTTIALLPPCARCRSPAPTTATTLAPAAARCYLPPPPCCYHRAATAFLPALHAAPSCHYGHARRRPSRVRDALPPLALTTPPLLSSPASSLHPWPAVSTPSRPSLSPRYDARCPVLALATRRRALPIASSPLHHPRSAVLAPSSPLSAVPLPPAPPSPSCPRLTLRPAVTNVTPATPRHRATNLPATTVPL</sequence>
<gene>
    <name evidence="2" type="ORF">MSAN_00281200</name>
</gene>
<dbReference type="Proteomes" id="UP000623467">
    <property type="component" value="Unassembled WGS sequence"/>
</dbReference>
<feature type="compositionally biased region" description="Low complexity" evidence="1">
    <location>
        <begin position="268"/>
        <end position="280"/>
    </location>
</feature>
<proteinExistence type="predicted"/>
<keyword evidence="3" id="KW-1185">Reference proteome</keyword>
<accession>A0A8H7DIZ5</accession>
<dbReference type="EMBL" id="JACAZH010000002">
    <property type="protein sequence ID" value="KAF7374008.1"/>
    <property type="molecule type" value="Genomic_DNA"/>
</dbReference>
<reference evidence="2" key="1">
    <citation type="submission" date="2020-05" db="EMBL/GenBank/DDBJ databases">
        <title>Mycena genomes resolve the evolution of fungal bioluminescence.</title>
        <authorList>
            <person name="Tsai I.J."/>
        </authorList>
    </citation>
    <scope>NUCLEOTIDE SEQUENCE</scope>
    <source>
        <strain evidence="2">160909Yilan</strain>
    </source>
</reference>
<comment type="caution">
    <text evidence="2">The sequence shown here is derived from an EMBL/GenBank/DDBJ whole genome shotgun (WGS) entry which is preliminary data.</text>
</comment>
<feature type="region of interest" description="Disordered" evidence="1">
    <location>
        <begin position="83"/>
        <end position="137"/>
    </location>
</feature>
<evidence type="ECO:0000313" key="3">
    <source>
        <dbReference type="Proteomes" id="UP000623467"/>
    </source>
</evidence>
<evidence type="ECO:0000256" key="1">
    <source>
        <dbReference type="SAM" id="MobiDB-lite"/>
    </source>
</evidence>
<evidence type="ECO:0000313" key="2">
    <source>
        <dbReference type="EMBL" id="KAF7374008.1"/>
    </source>
</evidence>
<protein>
    <submittedName>
        <fullName evidence="2">Uncharacterized protein</fullName>
    </submittedName>
</protein>
<feature type="region of interest" description="Disordered" evidence="1">
    <location>
        <begin position="268"/>
        <end position="290"/>
    </location>
</feature>